<feature type="coiled-coil region" evidence="1">
    <location>
        <begin position="74"/>
        <end position="136"/>
    </location>
</feature>
<evidence type="ECO:0000313" key="3">
    <source>
        <dbReference type="EMBL" id="KAJ9601897.1"/>
    </source>
</evidence>
<gene>
    <name evidence="3" type="ORF">H2200_013612</name>
</gene>
<organism evidence="3 4">
    <name type="scientific">Cladophialophora chaetospira</name>
    <dbReference type="NCBI Taxonomy" id="386627"/>
    <lineage>
        <taxon>Eukaryota</taxon>
        <taxon>Fungi</taxon>
        <taxon>Dikarya</taxon>
        <taxon>Ascomycota</taxon>
        <taxon>Pezizomycotina</taxon>
        <taxon>Eurotiomycetes</taxon>
        <taxon>Chaetothyriomycetidae</taxon>
        <taxon>Chaetothyriales</taxon>
        <taxon>Herpotrichiellaceae</taxon>
        <taxon>Cladophialophora</taxon>
    </lineage>
</organism>
<name>A0AA38WP81_9EURO</name>
<evidence type="ECO:0000256" key="1">
    <source>
        <dbReference type="SAM" id="Coils"/>
    </source>
</evidence>
<dbReference type="AlphaFoldDB" id="A0AA38WP81"/>
<reference evidence="3" key="1">
    <citation type="submission" date="2022-10" db="EMBL/GenBank/DDBJ databases">
        <title>Culturing micro-colonial fungi from biological soil crusts in the Mojave desert and describing Neophaeococcomyces mojavensis, and introducing the new genera and species Taxawa tesnikishii.</title>
        <authorList>
            <person name="Kurbessoian T."/>
            <person name="Stajich J.E."/>
        </authorList>
    </citation>
    <scope>NUCLEOTIDE SEQUENCE</scope>
    <source>
        <strain evidence="3">TK_41</strain>
    </source>
</reference>
<keyword evidence="4" id="KW-1185">Reference proteome</keyword>
<sequence length="192" mass="22089">METQHSSSPRMQTIQSYSVCIEQNVTSLLAAIDGCRVTLHLMHKDLVESEHYIQYHAERSRQYHQVSLNLLHERDQTARETERLQKNVADAKREIQQLTEINDVLQKRLFELELSREDYTLETEGLNTRIAILEAERVNTSWKSPIGVKFPPQQSDPLSMSPESSLDLNTEGTELVKIMLDRRDLTGPSGDQ</sequence>
<feature type="region of interest" description="Disordered" evidence="2">
    <location>
        <begin position="146"/>
        <end position="168"/>
    </location>
</feature>
<accession>A0AA38WP81</accession>
<dbReference type="Proteomes" id="UP001172673">
    <property type="component" value="Unassembled WGS sequence"/>
</dbReference>
<keyword evidence="1" id="KW-0175">Coiled coil</keyword>
<evidence type="ECO:0000313" key="4">
    <source>
        <dbReference type="Proteomes" id="UP001172673"/>
    </source>
</evidence>
<dbReference type="EMBL" id="JAPDRK010000032">
    <property type="protein sequence ID" value="KAJ9601897.1"/>
    <property type="molecule type" value="Genomic_DNA"/>
</dbReference>
<proteinExistence type="predicted"/>
<feature type="compositionally biased region" description="Polar residues" evidence="2">
    <location>
        <begin position="152"/>
        <end position="168"/>
    </location>
</feature>
<protein>
    <submittedName>
        <fullName evidence="3">Uncharacterized protein</fullName>
    </submittedName>
</protein>
<comment type="caution">
    <text evidence="3">The sequence shown here is derived from an EMBL/GenBank/DDBJ whole genome shotgun (WGS) entry which is preliminary data.</text>
</comment>
<evidence type="ECO:0000256" key="2">
    <source>
        <dbReference type="SAM" id="MobiDB-lite"/>
    </source>
</evidence>